<sequence>MNLLVESAEHPHPLALVEPLPLTRHPAAVYLSQISSSSGRTMGHNLNWCARVLTGGQCDRLTLDWAKLRYEHTAALRAILLETHPPSTGNLKLSALKQVLKAARKLKLMSADDYEDAVSVERIPGDAPLRGRLLQPEEIQALVRVCQESQTAIGTRDAAAIACFCAGLRRAEVAALDYGDCDFSTGGIFVRQGKGKKYRQTYLIPGGLELVQNWIEIRGRKAGALFYECKWWGEIIPNRITSEAIALRLQEWGKVAGLESFSAHDFRRTFISNLLDKGVDIATVQQLVGHSNIGTTARYDRRGEETKRAAVQKLGFGLG</sequence>
<dbReference type="PROSITE" id="PS51898">
    <property type="entry name" value="TYR_RECOMBINASE"/>
    <property type="match status" value="1"/>
</dbReference>
<dbReference type="InterPro" id="IPR002104">
    <property type="entry name" value="Integrase_catalytic"/>
</dbReference>
<evidence type="ECO:0000313" key="3">
    <source>
        <dbReference type="EMBL" id="MCT7968986.1"/>
    </source>
</evidence>
<evidence type="ECO:0000259" key="2">
    <source>
        <dbReference type="PROSITE" id="PS51898"/>
    </source>
</evidence>
<dbReference type="CDD" id="cd00397">
    <property type="entry name" value="DNA_BRE_C"/>
    <property type="match status" value="1"/>
</dbReference>
<organism evidence="3 4">
    <name type="scientific">Laspinema palackyanum D2a</name>
    <dbReference type="NCBI Taxonomy" id="2953684"/>
    <lineage>
        <taxon>Bacteria</taxon>
        <taxon>Bacillati</taxon>
        <taxon>Cyanobacteriota</taxon>
        <taxon>Cyanophyceae</taxon>
        <taxon>Oscillatoriophycideae</taxon>
        <taxon>Oscillatoriales</taxon>
        <taxon>Laspinemataceae</taxon>
        <taxon>Laspinema</taxon>
        <taxon>Laspinema palackyanum</taxon>
    </lineage>
</organism>
<dbReference type="PANTHER" id="PTHR30349:SF90">
    <property type="entry name" value="TYROSINE RECOMBINASE XERD"/>
    <property type="match status" value="1"/>
</dbReference>
<accession>A0ABT2MYQ2</accession>
<protein>
    <submittedName>
        <fullName evidence="3">Site-specific integrase</fullName>
    </submittedName>
</protein>
<proteinExistence type="predicted"/>
<evidence type="ECO:0000313" key="4">
    <source>
        <dbReference type="Proteomes" id="UP001525890"/>
    </source>
</evidence>
<dbReference type="SUPFAM" id="SSF56349">
    <property type="entry name" value="DNA breaking-rejoining enzymes"/>
    <property type="match status" value="1"/>
</dbReference>
<dbReference type="EMBL" id="JAMXFF010000040">
    <property type="protein sequence ID" value="MCT7968986.1"/>
    <property type="molecule type" value="Genomic_DNA"/>
</dbReference>
<dbReference type="Pfam" id="PF00589">
    <property type="entry name" value="Phage_integrase"/>
    <property type="match status" value="1"/>
</dbReference>
<keyword evidence="1" id="KW-0233">DNA recombination</keyword>
<dbReference type="Proteomes" id="UP001525890">
    <property type="component" value="Unassembled WGS sequence"/>
</dbReference>
<evidence type="ECO:0000256" key="1">
    <source>
        <dbReference type="ARBA" id="ARBA00023172"/>
    </source>
</evidence>
<dbReference type="InterPro" id="IPR013762">
    <property type="entry name" value="Integrase-like_cat_sf"/>
</dbReference>
<gene>
    <name evidence="3" type="ORF">NG799_21985</name>
</gene>
<keyword evidence="4" id="KW-1185">Reference proteome</keyword>
<reference evidence="3 4" key="1">
    <citation type="journal article" date="2022" name="Front. Microbiol.">
        <title>High genomic differentiation and limited gene flow indicate recent cryptic speciation within the genus Laspinema (cyanobacteria).</title>
        <authorList>
            <person name="Stanojkovic A."/>
            <person name="Skoupy S."/>
            <person name="Skaloud P."/>
            <person name="Dvorak P."/>
        </authorList>
    </citation>
    <scope>NUCLEOTIDE SEQUENCE [LARGE SCALE GENOMIC DNA]</scope>
    <source>
        <strain evidence="3 4">D2a</strain>
    </source>
</reference>
<dbReference type="RefSeq" id="WP_368008468.1">
    <property type="nucleotide sequence ID" value="NZ_JAMXFF010000040.1"/>
</dbReference>
<dbReference type="InterPro" id="IPR011010">
    <property type="entry name" value="DNA_brk_join_enz"/>
</dbReference>
<feature type="domain" description="Tyr recombinase" evidence="2">
    <location>
        <begin position="128"/>
        <end position="312"/>
    </location>
</feature>
<comment type="caution">
    <text evidence="3">The sequence shown here is derived from an EMBL/GenBank/DDBJ whole genome shotgun (WGS) entry which is preliminary data.</text>
</comment>
<dbReference type="Gene3D" id="1.10.443.10">
    <property type="entry name" value="Intergrase catalytic core"/>
    <property type="match status" value="1"/>
</dbReference>
<dbReference type="InterPro" id="IPR050090">
    <property type="entry name" value="Tyrosine_recombinase_XerCD"/>
</dbReference>
<name>A0ABT2MYQ2_9CYAN</name>
<dbReference type="PANTHER" id="PTHR30349">
    <property type="entry name" value="PHAGE INTEGRASE-RELATED"/>
    <property type="match status" value="1"/>
</dbReference>